<evidence type="ECO:0000256" key="1">
    <source>
        <dbReference type="PROSITE-ProRule" id="PRU00182"/>
    </source>
</evidence>
<evidence type="ECO:0000313" key="4">
    <source>
        <dbReference type="Proteomes" id="UP000247807"/>
    </source>
</evidence>
<dbReference type="Gene3D" id="3.10.290.10">
    <property type="entry name" value="RNA-binding S4 domain"/>
    <property type="match status" value="1"/>
</dbReference>
<dbReference type="SMART" id="SM00363">
    <property type="entry name" value="S4"/>
    <property type="match status" value="1"/>
</dbReference>
<feature type="domain" description="RNA-binding S4" evidence="2">
    <location>
        <begin position="1"/>
        <end position="62"/>
    </location>
</feature>
<dbReference type="CDD" id="cd00165">
    <property type="entry name" value="S4"/>
    <property type="match status" value="1"/>
</dbReference>
<dbReference type="EMBL" id="QJUE01000002">
    <property type="protein sequence ID" value="PYE03134.1"/>
    <property type="molecule type" value="Genomic_DNA"/>
</dbReference>
<dbReference type="Proteomes" id="UP000247807">
    <property type="component" value="Unassembled WGS sequence"/>
</dbReference>
<evidence type="ECO:0000313" key="3">
    <source>
        <dbReference type="EMBL" id="PYE03134.1"/>
    </source>
</evidence>
<gene>
    <name evidence="3" type="ORF">DNJ73_05200</name>
</gene>
<comment type="caution">
    <text evidence="3">The sequence shown here is derived from an EMBL/GenBank/DDBJ whole genome shotgun (WGS) entry which is preliminary data.</text>
</comment>
<dbReference type="SUPFAM" id="SSF55174">
    <property type="entry name" value="Alpha-L RNA-binding motif"/>
    <property type="match status" value="1"/>
</dbReference>
<dbReference type="InterPro" id="IPR036986">
    <property type="entry name" value="S4_RNA-bd_sf"/>
</dbReference>
<dbReference type="InterPro" id="IPR002942">
    <property type="entry name" value="S4_RNA-bd"/>
</dbReference>
<dbReference type="PROSITE" id="PS50889">
    <property type="entry name" value="S4"/>
    <property type="match status" value="1"/>
</dbReference>
<reference evidence="3 4" key="1">
    <citation type="journal article" date="2018" name="Appl. Environ. Microbiol.">
        <title>Genome rearrangement shapes Prochlorococcus ecological adaptation.</title>
        <authorList>
            <person name="Yan W."/>
            <person name="Wei S."/>
            <person name="Wang Q."/>
            <person name="Xiao X."/>
            <person name="Zeng Q."/>
            <person name="Jiao N."/>
            <person name="Zhang R."/>
        </authorList>
    </citation>
    <scope>NUCLEOTIDE SEQUENCE [LARGE SCALE GENOMIC DNA]</scope>
    <source>
        <strain evidence="3 4">XMU1408</strain>
    </source>
</reference>
<evidence type="ECO:0000259" key="2">
    <source>
        <dbReference type="SMART" id="SM00363"/>
    </source>
</evidence>
<dbReference type="RefSeq" id="WP_158466629.1">
    <property type="nucleotide sequence ID" value="NZ_QJUE01000002.1"/>
</dbReference>
<dbReference type="Pfam" id="PF13275">
    <property type="entry name" value="S4_2"/>
    <property type="match status" value="1"/>
</dbReference>
<organism evidence="3 4">
    <name type="scientific">Prochlorococcus marinus XMU1408</name>
    <dbReference type="NCBI Taxonomy" id="2213228"/>
    <lineage>
        <taxon>Bacteria</taxon>
        <taxon>Bacillati</taxon>
        <taxon>Cyanobacteriota</taxon>
        <taxon>Cyanophyceae</taxon>
        <taxon>Synechococcales</taxon>
        <taxon>Prochlorococcaceae</taxon>
        <taxon>Prochlorococcus</taxon>
    </lineage>
</organism>
<accession>A0A318R4Q9</accession>
<dbReference type="GO" id="GO:0003723">
    <property type="term" value="F:RNA binding"/>
    <property type="evidence" value="ECO:0007669"/>
    <property type="project" value="UniProtKB-KW"/>
</dbReference>
<keyword evidence="1" id="KW-0694">RNA-binding</keyword>
<sequence>MKLDQFLKFIGVVQTGGEAKMIIKSGKISVNGMIEIRRGRKLNNGDQIIFANETYIVPNSDPLGRKLARSEK</sequence>
<dbReference type="AlphaFoldDB" id="A0A318R4Q9"/>
<protein>
    <submittedName>
        <fullName evidence="3">RNA-binding protein</fullName>
    </submittedName>
</protein>
<name>A0A318R4Q9_PROMR</name>
<proteinExistence type="predicted"/>
<dbReference type="OrthoDB" id="9811532at2"/>